<accession>A0ABN6F0B0</accession>
<dbReference type="Gene3D" id="2.60.40.10">
    <property type="entry name" value="Immunoglobulins"/>
    <property type="match status" value="1"/>
</dbReference>
<protein>
    <submittedName>
        <fullName evidence="1">Uncharacterized protein</fullName>
    </submittedName>
</protein>
<organism evidence="1 2">
    <name type="scientific">Desulfoluna limicola</name>
    <dbReference type="NCBI Taxonomy" id="2810562"/>
    <lineage>
        <taxon>Bacteria</taxon>
        <taxon>Pseudomonadati</taxon>
        <taxon>Thermodesulfobacteriota</taxon>
        <taxon>Desulfobacteria</taxon>
        <taxon>Desulfobacterales</taxon>
        <taxon>Desulfolunaceae</taxon>
        <taxon>Desulfoluna</taxon>
    </lineage>
</organism>
<evidence type="ECO:0000313" key="1">
    <source>
        <dbReference type="EMBL" id="BCS95321.1"/>
    </source>
</evidence>
<evidence type="ECO:0000313" key="2">
    <source>
        <dbReference type="Proteomes" id="UP001320148"/>
    </source>
</evidence>
<dbReference type="SUPFAM" id="SSF101898">
    <property type="entry name" value="NHL repeat"/>
    <property type="match status" value="1"/>
</dbReference>
<gene>
    <name evidence="1" type="ORF">DSLASN_09530</name>
</gene>
<proteinExistence type="predicted"/>
<dbReference type="EMBL" id="AP024488">
    <property type="protein sequence ID" value="BCS95321.1"/>
    <property type="molecule type" value="Genomic_DNA"/>
</dbReference>
<keyword evidence="2" id="KW-1185">Reference proteome</keyword>
<name>A0ABN6F0B0_9BACT</name>
<dbReference type="Proteomes" id="UP001320148">
    <property type="component" value="Chromosome"/>
</dbReference>
<sequence>MHKRLALFIVFFICVHASTAFGIWNYERPDGNTSALRGCWSDDTVSYAVGDNGVAFRHKDSAWTGITGAALEGAHLFAVHGTPSGAVYAAGYRPGPPRFDTNGDGQINTDDTQSRHGVIFRYNGSTWEELNTGYEPESQFFASSFVGIWADDDSVIYFAGGKKLSGNNEAPTGVLLSYDGASFRPLAGTANGLPTINGIWGNPTHAYLACSSDTILKLNRSSSVLSFMKTGAYAVNYRGIHGDDDGTLYAVGQATYGYIFRYHATNGWEPMGIDRNDTPPIYCIAKHGALLVASGSYGKTYYLDREQNIWKEMLVGTQSHINCLSVAGNDLLGATDGGELYRMTEQTPNTAFILADPPTSIGTLVDGTLTSEVTLYDFSLGDIWKREWRFHNGNHHAPVPSYAALYSHTASGVSTALYITGEGGEESNRELRIAHCNGCPPHVDITNDTVTAYIQSGHTTQNALKELLENSTAVSDVYVRHGESPWVISGKEYDSAFLTGGREDEDLYINEATRGDSDYLAVHNYKDEGTFEPNLTVYRENIAFLGGAIKIMGRRTETKGPTISIVDAGATDLSSAAQGTLGNSIKITAKPGARGNICITLGNEPEASEISSVFMGSTLYVSIHSGVTSLGELITHLNDQEPISEAALSGTATVTQDDIWDMATMENTVILEGGENYVASAYAESNGSERITVTIDSGITTSRDIANAIFNTRTIHGDDTSDRLVKELELTTPEMVWKLEEHANETTLPGITTETASTTVRIVDPNALNFDHSPTEAKLQTTVAFNDTSDASLDIIKWEWHVFREVSTGYETKAAVESETGAAEVTVSDLGTYDIGMQVTLKDGSTLHMQKEEALAIKGKNAGDNSLGGASGCFIGSGSDG</sequence>
<dbReference type="InterPro" id="IPR013783">
    <property type="entry name" value="Ig-like_fold"/>
</dbReference>
<dbReference type="RefSeq" id="WP_236891578.1">
    <property type="nucleotide sequence ID" value="NZ_AP024488.1"/>
</dbReference>
<reference evidence="1 2" key="1">
    <citation type="submission" date="2021-02" db="EMBL/GenBank/DDBJ databases">
        <title>Complete genome of Desulfoluna sp. strain ASN36.</title>
        <authorList>
            <person name="Takahashi A."/>
            <person name="Kojima H."/>
            <person name="Fukui M."/>
        </authorList>
    </citation>
    <scope>NUCLEOTIDE SEQUENCE [LARGE SCALE GENOMIC DNA]</scope>
    <source>
        <strain evidence="1 2">ASN36</strain>
    </source>
</reference>